<reference evidence="1 2" key="1">
    <citation type="journal article" date="2013" name="Genome Announc.">
        <title>Draft genome sequences for three mercury-methylating, sulfate-reducing bacteria.</title>
        <authorList>
            <person name="Brown S.D."/>
            <person name="Hurt R.A.Jr."/>
            <person name="Gilmour C.C."/>
            <person name="Elias D.A."/>
        </authorList>
    </citation>
    <scope>NUCLEOTIDE SEQUENCE [LARGE SCALE GENOMIC DNA]</scope>
    <source>
        <strain evidence="1 2">DSM 16529</strain>
    </source>
</reference>
<comment type="caution">
    <text evidence="1">The sequence shown here is derived from an EMBL/GenBank/DDBJ whole genome shotgun (WGS) entry which is preliminary data.</text>
</comment>
<evidence type="ECO:0000313" key="1">
    <source>
        <dbReference type="EMBL" id="EPR35054.1"/>
    </source>
</evidence>
<keyword evidence="2" id="KW-1185">Reference proteome</keyword>
<accession>S7UM81</accession>
<dbReference type="Proteomes" id="UP000014975">
    <property type="component" value="Unassembled WGS sequence"/>
</dbReference>
<sequence>MRIFVFLPPVRAASGGMAVLRSVAGALARGGREAYLVPREQGRAELGDADAPVVPWESLRLAPEDIWLVPEGWPNALLPGLSAGARCVVYVQNWAYLFSGLPEGAHWQGLPVSFLAVSDPVRAYLRETLGVDAPVLRPGIDPVFFAAGGEKTSGRPVVAYMPRKNKAVCEQVREGLAARFRTRGLPSPLWRPIERMSPAQVASALAESHVFFAAGFPEGLGLPPLEAMAAGCLCAGFGGYGGFDYMRQAGDFAGAYRPWHPLREVAWSGNGLWCADADVSAAINALEQALGWIESGDERLGATIEAGRQTARAYSRETHEAAVLDVFGAFLR</sequence>
<dbReference type="PATRIC" id="fig|1121439.3.peg.811"/>
<dbReference type="SUPFAM" id="SSF53756">
    <property type="entry name" value="UDP-Glycosyltransferase/glycogen phosphorylase"/>
    <property type="match status" value="1"/>
</dbReference>
<dbReference type="GO" id="GO:0016740">
    <property type="term" value="F:transferase activity"/>
    <property type="evidence" value="ECO:0007669"/>
    <property type="project" value="UniProtKB-KW"/>
</dbReference>
<gene>
    <name evidence="1" type="ORF">dsat_2417</name>
</gene>
<organism evidence="1 2">
    <name type="scientific">Alkalidesulfovibrio alkalitolerans DSM 16529</name>
    <dbReference type="NCBI Taxonomy" id="1121439"/>
    <lineage>
        <taxon>Bacteria</taxon>
        <taxon>Pseudomonadati</taxon>
        <taxon>Thermodesulfobacteriota</taxon>
        <taxon>Desulfovibrionia</taxon>
        <taxon>Desulfovibrionales</taxon>
        <taxon>Desulfovibrionaceae</taxon>
        <taxon>Alkalidesulfovibrio</taxon>
    </lineage>
</organism>
<dbReference type="AlphaFoldDB" id="S7UM81"/>
<dbReference type="eggNOG" id="COG0438">
    <property type="taxonomic scope" value="Bacteria"/>
</dbReference>
<dbReference type="Gene3D" id="3.40.50.2000">
    <property type="entry name" value="Glycogen Phosphorylase B"/>
    <property type="match status" value="1"/>
</dbReference>
<dbReference type="EMBL" id="ATHI01000005">
    <property type="protein sequence ID" value="EPR35054.1"/>
    <property type="molecule type" value="Genomic_DNA"/>
</dbReference>
<proteinExistence type="predicted"/>
<name>S7UM81_9BACT</name>
<keyword evidence="1" id="KW-0808">Transferase</keyword>
<protein>
    <submittedName>
        <fullName evidence="1">Glycosyl transferase group 1</fullName>
    </submittedName>
</protein>
<dbReference type="RefSeq" id="WP_020886303.1">
    <property type="nucleotide sequence ID" value="NZ_ATHI01000005.1"/>
</dbReference>
<evidence type="ECO:0000313" key="2">
    <source>
        <dbReference type="Proteomes" id="UP000014975"/>
    </source>
</evidence>
<dbReference type="OrthoDB" id="9801609at2"/>
<dbReference type="STRING" id="1121439.dsat_2417"/>